<evidence type="ECO:0000259" key="5">
    <source>
        <dbReference type="Pfam" id="PF01420"/>
    </source>
</evidence>
<evidence type="ECO:0000256" key="2">
    <source>
        <dbReference type="ARBA" id="ARBA00022747"/>
    </source>
</evidence>
<dbReference type="Pfam" id="PF01420">
    <property type="entry name" value="Methylase_S"/>
    <property type="match status" value="2"/>
</dbReference>
<keyword evidence="6" id="KW-0378">Hydrolase</keyword>
<keyword evidence="2" id="KW-0680">Restriction system</keyword>
<feature type="coiled-coil region" evidence="4">
    <location>
        <begin position="355"/>
        <end position="382"/>
    </location>
</feature>
<reference evidence="6 7" key="1">
    <citation type="submission" date="2019-03" db="EMBL/GenBank/DDBJ databases">
        <authorList>
            <person name="Nijsse B."/>
        </authorList>
    </citation>
    <scope>NUCLEOTIDE SEQUENCE [LARGE SCALE GENOMIC DNA]</scope>
    <source>
        <strain evidence="6">Desulfoluna butyratoxydans MSL71</strain>
    </source>
</reference>
<proteinExistence type="inferred from homology"/>
<dbReference type="GO" id="GO:0004519">
    <property type="term" value="F:endonuclease activity"/>
    <property type="evidence" value="ECO:0007669"/>
    <property type="project" value="UniProtKB-KW"/>
</dbReference>
<dbReference type="PANTHER" id="PTHR30408">
    <property type="entry name" value="TYPE-1 RESTRICTION ENZYME ECOKI SPECIFICITY PROTEIN"/>
    <property type="match status" value="1"/>
</dbReference>
<dbReference type="AlphaFoldDB" id="A0A4U8YQX4"/>
<gene>
    <name evidence="6" type="ORF">MSL71_43950</name>
</gene>
<dbReference type="Gene3D" id="3.90.220.20">
    <property type="entry name" value="DNA methylase specificity domains"/>
    <property type="match status" value="2"/>
</dbReference>
<evidence type="ECO:0000313" key="7">
    <source>
        <dbReference type="Proteomes" id="UP000507962"/>
    </source>
</evidence>
<dbReference type="CDD" id="cd17524">
    <property type="entry name" value="RMtype1_S_EcoUTORF5051P-TRD2-CR2_like"/>
    <property type="match status" value="1"/>
</dbReference>
<dbReference type="GO" id="GO:0003677">
    <property type="term" value="F:DNA binding"/>
    <property type="evidence" value="ECO:0007669"/>
    <property type="project" value="UniProtKB-KW"/>
</dbReference>
<feature type="domain" description="Type I restriction modification DNA specificity" evidence="5">
    <location>
        <begin position="5"/>
        <end position="171"/>
    </location>
</feature>
<dbReference type="InterPro" id="IPR052021">
    <property type="entry name" value="Type-I_RS_S_subunit"/>
</dbReference>
<dbReference type="GO" id="GO:0009307">
    <property type="term" value="P:DNA restriction-modification system"/>
    <property type="evidence" value="ECO:0007669"/>
    <property type="project" value="UniProtKB-KW"/>
</dbReference>
<dbReference type="SUPFAM" id="SSF116734">
    <property type="entry name" value="DNA methylase specificity domain"/>
    <property type="match status" value="2"/>
</dbReference>
<evidence type="ECO:0000313" key="6">
    <source>
        <dbReference type="EMBL" id="VFQ46725.1"/>
    </source>
</evidence>
<evidence type="ECO:0000256" key="4">
    <source>
        <dbReference type="SAM" id="Coils"/>
    </source>
</evidence>
<keyword evidence="6" id="KW-0255">Endonuclease</keyword>
<feature type="domain" description="Type I restriction modification DNA specificity" evidence="5">
    <location>
        <begin position="202"/>
        <end position="370"/>
    </location>
</feature>
<evidence type="ECO:0000256" key="3">
    <source>
        <dbReference type="ARBA" id="ARBA00023125"/>
    </source>
</evidence>
<keyword evidence="3" id="KW-0238">DNA-binding</keyword>
<accession>A0A4U8YQX4</accession>
<sequence>MIYPFVKLSDLCSIITRGKAPKYGDSTQFNIVKSAQVQPTGVLWDECPPVTDKFGVGCSPTYFLQNGDVLLNGTGTGTLGRPSIVRTVTPNRFIPDSHINLLRANDDLNPLYLFYWFFSPRGQRIIELNHTGSTNQIELSAKRLSYLKIPLPPLPVQKKIAAILDAADSLRQKDKALIAKYTELSQSLFLEMFGDPAINKRKFKLGTIGDLLAEVKYGTSSKADENGEYPYLRMNNITYEGYMDFSNLKYITLSEKDKPKYLVRRGDLLFNRTNSKELVGKTGLYNSDNEMAIAGYLIRTRVNENANPYYIWGYLNSKHGKLTLAGMCKSIVGMANINAKEFQTIKILHPPIELQNQFAERIEAIEKQKKQAELSLQKSDDLFNSLMQKAFKGELVS</sequence>
<dbReference type="InterPro" id="IPR000055">
    <property type="entry name" value="Restrct_endonuc_typeI_TRD"/>
</dbReference>
<evidence type="ECO:0000256" key="1">
    <source>
        <dbReference type="ARBA" id="ARBA00010923"/>
    </source>
</evidence>
<protein>
    <submittedName>
        <fullName evidence="6">Restriction endonuclease type i hsds</fullName>
    </submittedName>
</protein>
<keyword evidence="7" id="KW-1185">Reference proteome</keyword>
<organism evidence="6 7">
    <name type="scientific">Desulfoluna butyratoxydans</name>
    <dbReference type="NCBI Taxonomy" id="231438"/>
    <lineage>
        <taxon>Bacteria</taxon>
        <taxon>Pseudomonadati</taxon>
        <taxon>Thermodesulfobacteriota</taxon>
        <taxon>Desulfobacteria</taxon>
        <taxon>Desulfobacterales</taxon>
        <taxon>Desulfolunaceae</taxon>
        <taxon>Desulfoluna</taxon>
    </lineage>
</organism>
<comment type="similarity">
    <text evidence="1">Belongs to the type-I restriction system S methylase family.</text>
</comment>
<keyword evidence="6" id="KW-0540">Nuclease</keyword>
<dbReference type="InterPro" id="IPR044946">
    <property type="entry name" value="Restrct_endonuc_typeI_TRD_sf"/>
</dbReference>
<dbReference type="Proteomes" id="UP000507962">
    <property type="component" value="Unassembled WGS sequence"/>
</dbReference>
<dbReference type="PANTHER" id="PTHR30408:SF12">
    <property type="entry name" value="TYPE I RESTRICTION ENZYME MJAVIII SPECIFICITY SUBUNIT"/>
    <property type="match status" value="1"/>
</dbReference>
<dbReference type="EMBL" id="CAADHO010000011">
    <property type="protein sequence ID" value="VFQ46725.1"/>
    <property type="molecule type" value="Genomic_DNA"/>
</dbReference>
<name>A0A4U8YQX4_9BACT</name>
<keyword evidence="4" id="KW-0175">Coiled coil</keyword>
<dbReference type="RefSeq" id="WP_180145045.1">
    <property type="nucleotide sequence ID" value="NZ_CAADHO010000011.1"/>
</dbReference>